<comment type="caution">
    <text evidence="1">The sequence shown here is derived from an EMBL/GenBank/DDBJ whole genome shotgun (WGS) entry which is preliminary data.</text>
</comment>
<dbReference type="EMBL" id="CM047585">
    <property type="protein sequence ID" value="KAI9910824.1"/>
    <property type="molecule type" value="Genomic_DNA"/>
</dbReference>
<reference evidence="1 2" key="1">
    <citation type="journal article" date="2022" name="bioRxiv">
        <title>The genome of the oomycete Peronosclerospora sorghi, a cosmopolitan pathogen of maize and sorghum, is inflated with dispersed pseudogenes.</title>
        <authorList>
            <person name="Fletcher K."/>
            <person name="Martin F."/>
            <person name="Isakeit T."/>
            <person name="Cavanaugh K."/>
            <person name="Magill C."/>
            <person name="Michelmore R."/>
        </authorList>
    </citation>
    <scope>NUCLEOTIDE SEQUENCE [LARGE SCALE GENOMIC DNA]</scope>
    <source>
        <strain evidence="1">P6</strain>
    </source>
</reference>
<gene>
    <name evidence="1" type="ORF">PsorP6_010940</name>
</gene>
<protein>
    <submittedName>
        <fullName evidence="1">Uncharacterized protein</fullName>
    </submittedName>
</protein>
<accession>A0ACC0VWI6</accession>
<keyword evidence="2" id="KW-1185">Reference proteome</keyword>
<organism evidence="1 2">
    <name type="scientific">Peronosclerospora sorghi</name>
    <dbReference type="NCBI Taxonomy" id="230839"/>
    <lineage>
        <taxon>Eukaryota</taxon>
        <taxon>Sar</taxon>
        <taxon>Stramenopiles</taxon>
        <taxon>Oomycota</taxon>
        <taxon>Peronosporomycetes</taxon>
        <taxon>Peronosporales</taxon>
        <taxon>Peronosporaceae</taxon>
        <taxon>Peronosclerospora</taxon>
    </lineage>
</organism>
<sequence length="352" mass="38356">MNSLSRISTMVSSLKLLTTVALAVSSAVAQKDGVYEGEIVGSPNGNNEQLDSKHVKPAQKLRIVSIRAAKRVDAVILEVTLPDGQERQYYHGGTGGELKSLTLADDEHVNSIEYHTGERYWTTRIFYIKFSTNKGNFLEGGTKTDDVVTDTAKDGYQLGDFLSSTGDEVDLLAAVWTSILPITDLAPKNGIWLGPPVGVIDGGYNSDIEEVKPAQKVRIVSIRAAERVDAVMLNVTLPNAQEIQFYHGGEGGELKSLALADDEHVTKIEYHMGLDHSKTRIFYIKLSTNKGNFLEGGSTTDYKKKGEEIDEAPDRYQLAGFQSFTLDELTMLSAIWTSIDPIPAVPATSGGN</sequence>
<name>A0ACC0VWI6_9STRA</name>
<evidence type="ECO:0000313" key="2">
    <source>
        <dbReference type="Proteomes" id="UP001163321"/>
    </source>
</evidence>
<dbReference type="Proteomes" id="UP001163321">
    <property type="component" value="Chromosome 6"/>
</dbReference>
<evidence type="ECO:0000313" key="1">
    <source>
        <dbReference type="EMBL" id="KAI9910824.1"/>
    </source>
</evidence>
<proteinExistence type="predicted"/>